<gene>
    <name evidence="1" type="ORF">A5N15_03710</name>
</gene>
<proteinExistence type="predicted"/>
<accession>A0A657IV51</accession>
<dbReference type="Proteomes" id="UP000092021">
    <property type="component" value="Unassembled WGS sequence"/>
</dbReference>
<comment type="caution">
    <text evidence="1">The sequence shown here is derived from an EMBL/GenBank/DDBJ whole genome shotgun (WGS) entry which is preliminary data.</text>
</comment>
<sequence length="161" mass="17489">MYRRRRTTETAPISTRAATIHSGWYRPIGLMDTASQMACGPVASGFQMCSTRSAGRTTPHRIHSTPRHAAIRPSCRRNLPQPIRPAATARTCRAPRTSRIGAESTSRDISAFGWDRAMPARNGSTSSPACPVLRIRWVLTRSSCTAIARPAGSTDSPSRLG</sequence>
<organism evidence="1 2">
    <name type="scientific">Rothia kristinae</name>
    <dbReference type="NCBI Taxonomy" id="37923"/>
    <lineage>
        <taxon>Bacteria</taxon>
        <taxon>Bacillati</taxon>
        <taxon>Actinomycetota</taxon>
        <taxon>Actinomycetes</taxon>
        <taxon>Micrococcales</taxon>
        <taxon>Micrococcaceae</taxon>
        <taxon>Rothia</taxon>
    </lineage>
</organism>
<evidence type="ECO:0000313" key="1">
    <source>
        <dbReference type="EMBL" id="OAX63484.1"/>
    </source>
</evidence>
<name>A0A657IV51_9MICC</name>
<reference evidence="1 2" key="1">
    <citation type="submission" date="2016-04" db="EMBL/GenBank/DDBJ databases">
        <title>Identification of putative biosynthetic pathways for the production of bioactive secondary metabolites by the marine actinomycete Kocuria kristinae RUTW2-3.</title>
        <authorList>
            <person name="Waterworth S.C."/>
            <person name="Walmsley T.A."/>
            <person name="Matongo T."/>
            <person name="Davies-Coleman M.T."/>
            <person name="Dorrington R.A."/>
        </authorList>
    </citation>
    <scope>NUCLEOTIDE SEQUENCE [LARGE SCALE GENOMIC DNA]</scope>
    <source>
        <strain evidence="1 2">RUTW4-5</strain>
    </source>
</reference>
<evidence type="ECO:0000313" key="2">
    <source>
        <dbReference type="Proteomes" id="UP000092021"/>
    </source>
</evidence>
<dbReference type="EMBL" id="LWGZ01000331">
    <property type="protein sequence ID" value="OAX63484.1"/>
    <property type="molecule type" value="Genomic_DNA"/>
</dbReference>
<dbReference type="AlphaFoldDB" id="A0A657IV51"/>
<protein>
    <submittedName>
        <fullName evidence="1">Uncharacterized protein</fullName>
    </submittedName>
</protein>